<dbReference type="Proteomes" id="UP000282433">
    <property type="component" value="Chromosome"/>
</dbReference>
<dbReference type="EMBL" id="LR134162">
    <property type="protein sequence ID" value="VEA99542.1"/>
    <property type="molecule type" value="Genomic_DNA"/>
</dbReference>
<keyword evidence="1" id="KW-0812">Transmembrane</keyword>
<evidence type="ECO:0000313" key="3">
    <source>
        <dbReference type="Proteomes" id="UP000282433"/>
    </source>
</evidence>
<accession>A0A447RIA6</accession>
<organism evidence="2 3">
    <name type="scientific">Klebsiella pneumoniae</name>
    <dbReference type="NCBI Taxonomy" id="573"/>
    <lineage>
        <taxon>Bacteria</taxon>
        <taxon>Pseudomonadati</taxon>
        <taxon>Pseudomonadota</taxon>
        <taxon>Gammaproteobacteria</taxon>
        <taxon>Enterobacterales</taxon>
        <taxon>Enterobacteriaceae</taxon>
        <taxon>Klebsiella/Raoultella group</taxon>
        <taxon>Klebsiella</taxon>
        <taxon>Klebsiella pneumoniae complex</taxon>
    </lineage>
</organism>
<keyword evidence="1" id="KW-0472">Membrane</keyword>
<evidence type="ECO:0000313" key="2">
    <source>
        <dbReference type="EMBL" id="VEA99542.1"/>
    </source>
</evidence>
<protein>
    <submittedName>
        <fullName evidence="2">Uncharacterized protein</fullName>
    </submittedName>
</protein>
<feature type="transmembrane region" description="Helical" evidence="1">
    <location>
        <begin position="6"/>
        <end position="28"/>
    </location>
</feature>
<name>A0A447RIA6_KLEPN</name>
<proteinExistence type="predicted"/>
<evidence type="ECO:0000256" key="1">
    <source>
        <dbReference type="SAM" id="Phobius"/>
    </source>
</evidence>
<dbReference type="AlphaFoldDB" id="A0A447RIA6"/>
<reference evidence="2 3" key="1">
    <citation type="submission" date="2018-12" db="EMBL/GenBank/DDBJ databases">
        <authorList>
            <consortium name="Pathogen Informatics"/>
        </authorList>
    </citation>
    <scope>NUCLEOTIDE SEQUENCE [LARGE SCALE GENOMIC DNA]</scope>
    <source>
        <strain evidence="2 3">NCTC13635</strain>
    </source>
</reference>
<gene>
    <name evidence="2" type="ORF">NCTC13635_00633</name>
</gene>
<sequence length="163" mass="18897">MDSSFSWETIIAAFISGLVPALISLYVIKNNNESIRYQQKQEDKRHFSAHMRVVISEYAYQLSKVKEIHAECLRFSSMFSSVKTSELADKMSDALLELERYKASLLISIPEDDAGRKFKEEINEISESLSEQIKYGLKTTKMEKVWNDDYDAFISNSNRYLNK</sequence>
<keyword evidence="1" id="KW-1133">Transmembrane helix</keyword>